<comment type="subcellular location">
    <subcellularLocation>
        <location evidence="1">Cell membrane</location>
        <topology evidence="1">Multi-pass membrane protein</topology>
    </subcellularLocation>
</comment>
<feature type="transmembrane region" description="Helical" evidence="7">
    <location>
        <begin position="43"/>
        <end position="64"/>
    </location>
</feature>
<organism evidence="8 9">
    <name type="scientific">Cohnella suwonensis</name>
    <dbReference type="NCBI Taxonomy" id="696072"/>
    <lineage>
        <taxon>Bacteria</taxon>
        <taxon>Bacillati</taxon>
        <taxon>Bacillota</taxon>
        <taxon>Bacilli</taxon>
        <taxon>Bacillales</taxon>
        <taxon>Paenibacillaceae</taxon>
        <taxon>Cohnella</taxon>
    </lineage>
</organism>
<keyword evidence="2" id="KW-0813">Transport</keyword>
<dbReference type="Proteomes" id="UP001596105">
    <property type="component" value="Unassembled WGS sequence"/>
</dbReference>
<evidence type="ECO:0000256" key="2">
    <source>
        <dbReference type="ARBA" id="ARBA00022448"/>
    </source>
</evidence>
<comment type="caution">
    <text evidence="8">The sequence shown here is derived from an EMBL/GenBank/DDBJ whole genome shotgun (WGS) entry which is preliminary data.</text>
</comment>
<accession>A0ABW0LX40</accession>
<evidence type="ECO:0000256" key="1">
    <source>
        <dbReference type="ARBA" id="ARBA00004651"/>
    </source>
</evidence>
<reference evidence="9" key="1">
    <citation type="journal article" date="2019" name="Int. J. Syst. Evol. Microbiol.">
        <title>The Global Catalogue of Microorganisms (GCM) 10K type strain sequencing project: providing services to taxonomists for standard genome sequencing and annotation.</title>
        <authorList>
            <consortium name="The Broad Institute Genomics Platform"/>
            <consortium name="The Broad Institute Genome Sequencing Center for Infectious Disease"/>
            <person name="Wu L."/>
            <person name="Ma J."/>
        </authorList>
    </citation>
    <scope>NUCLEOTIDE SEQUENCE [LARGE SCALE GENOMIC DNA]</scope>
    <source>
        <strain evidence="9">CCUG 57113</strain>
    </source>
</reference>
<dbReference type="PANTHER" id="PTHR34229">
    <property type="entry name" value="METAL TRANSPORT PROTEIN HI_1621-RELATED"/>
    <property type="match status" value="1"/>
</dbReference>
<evidence type="ECO:0000256" key="6">
    <source>
        <dbReference type="ARBA" id="ARBA00023136"/>
    </source>
</evidence>
<dbReference type="InterPro" id="IPR002751">
    <property type="entry name" value="CbiM/NikMN"/>
</dbReference>
<evidence type="ECO:0000256" key="3">
    <source>
        <dbReference type="ARBA" id="ARBA00022475"/>
    </source>
</evidence>
<keyword evidence="5 7" id="KW-1133">Transmembrane helix</keyword>
<dbReference type="Pfam" id="PF01891">
    <property type="entry name" value="CbiM"/>
    <property type="match status" value="1"/>
</dbReference>
<dbReference type="RefSeq" id="WP_209749977.1">
    <property type="nucleotide sequence ID" value="NZ_JBHSMH010000062.1"/>
</dbReference>
<name>A0ABW0LX40_9BACL</name>
<proteinExistence type="predicted"/>
<evidence type="ECO:0000256" key="7">
    <source>
        <dbReference type="SAM" id="Phobius"/>
    </source>
</evidence>
<evidence type="ECO:0000313" key="8">
    <source>
        <dbReference type="EMBL" id="MFC5470419.1"/>
    </source>
</evidence>
<gene>
    <name evidence="8" type="ORF">ACFPPD_17125</name>
</gene>
<keyword evidence="3" id="KW-1003">Cell membrane</keyword>
<keyword evidence="4 7" id="KW-0812">Transmembrane</keyword>
<evidence type="ECO:0000256" key="5">
    <source>
        <dbReference type="ARBA" id="ARBA00022989"/>
    </source>
</evidence>
<keyword evidence="6 7" id="KW-0472">Membrane</keyword>
<evidence type="ECO:0000313" key="9">
    <source>
        <dbReference type="Proteomes" id="UP001596105"/>
    </source>
</evidence>
<dbReference type="PANTHER" id="PTHR34229:SF1">
    <property type="entry name" value="METAL TRANSPORT PROTEIN HI_1621-RELATED"/>
    <property type="match status" value="1"/>
</dbReference>
<evidence type="ECO:0000256" key="4">
    <source>
        <dbReference type="ARBA" id="ARBA00022692"/>
    </source>
</evidence>
<feature type="transmembrane region" description="Helical" evidence="7">
    <location>
        <begin position="175"/>
        <end position="197"/>
    </location>
</feature>
<keyword evidence="9" id="KW-1185">Reference proteome</keyword>
<protein>
    <submittedName>
        <fullName evidence="8">Energy-coupling factor ABC transporter permease</fullName>
    </submittedName>
</protein>
<dbReference type="Gene3D" id="1.10.1760.20">
    <property type="match status" value="1"/>
</dbReference>
<feature type="transmembrane region" description="Helical" evidence="7">
    <location>
        <begin position="103"/>
        <end position="127"/>
    </location>
</feature>
<feature type="transmembrane region" description="Helical" evidence="7">
    <location>
        <begin position="139"/>
        <end position="163"/>
    </location>
</feature>
<sequence length="220" mass="22397">MHIPDGFLDVKACVTTGALGAGAVAYSLRKTRLTLVKSEVPKIALIGAFIFAAQMLNFPIAGATSGHFLGGAMASILFGPAVGVVIMAAVLIIQALIFQDGGLTVLGANILCTGVIGSYVGYGVYRLGTAVLKERASRAVGFVSAWCSIVAAACGVSLLLAWSDTFPIGVALKAMAGWHSLIGLGEGLITALVVAYLRERKVAFDDIAPDAAAGKEASAG</sequence>
<feature type="transmembrane region" description="Helical" evidence="7">
    <location>
        <begin position="76"/>
        <end position="97"/>
    </location>
</feature>
<dbReference type="EMBL" id="JBHSMH010000062">
    <property type="protein sequence ID" value="MFC5470419.1"/>
    <property type="molecule type" value="Genomic_DNA"/>
</dbReference>